<dbReference type="CDD" id="cd01189">
    <property type="entry name" value="INT_ICEBs1_C_like"/>
    <property type="match status" value="1"/>
</dbReference>
<dbReference type="SUPFAM" id="SSF56349">
    <property type="entry name" value="DNA breaking-rejoining enzymes"/>
    <property type="match status" value="1"/>
</dbReference>
<dbReference type="GO" id="GO:0003677">
    <property type="term" value="F:DNA binding"/>
    <property type="evidence" value="ECO:0007669"/>
    <property type="project" value="UniProtKB-KW"/>
</dbReference>
<dbReference type="EMBL" id="BK032859">
    <property type="protein sequence ID" value="DAF64391.1"/>
    <property type="molecule type" value="Genomic_DNA"/>
</dbReference>
<dbReference type="GO" id="GO:0016740">
    <property type="term" value="F:transferase activity"/>
    <property type="evidence" value="ECO:0007669"/>
    <property type="project" value="UniProtKB-KW"/>
</dbReference>
<proteinExistence type="inferred from homology"/>
<dbReference type="GO" id="GO:0015074">
    <property type="term" value="P:DNA integration"/>
    <property type="evidence" value="ECO:0007669"/>
    <property type="project" value="InterPro"/>
</dbReference>
<evidence type="ECO:0000256" key="5">
    <source>
        <dbReference type="ARBA" id="ARBA00023125"/>
    </source>
</evidence>
<dbReference type="Gene3D" id="1.10.150.130">
    <property type="match status" value="1"/>
</dbReference>
<dbReference type="GO" id="GO:0044826">
    <property type="term" value="P:viral genome integration into host DNA"/>
    <property type="evidence" value="ECO:0007669"/>
    <property type="project" value="UniProtKB-KW"/>
</dbReference>
<dbReference type="PANTHER" id="PTHR30349">
    <property type="entry name" value="PHAGE INTEGRASE-RELATED"/>
    <property type="match status" value="1"/>
</dbReference>
<evidence type="ECO:0000256" key="2">
    <source>
        <dbReference type="ARBA" id="ARBA00016082"/>
    </source>
</evidence>
<evidence type="ECO:0000256" key="4">
    <source>
        <dbReference type="ARBA" id="ARBA00022801"/>
    </source>
</evidence>
<evidence type="ECO:0000256" key="7">
    <source>
        <dbReference type="ARBA" id="ARBA00023195"/>
    </source>
</evidence>
<dbReference type="GO" id="GO:0075713">
    <property type="term" value="P:establishment of integrated proviral latency"/>
    <property type="evidence" value="ECO:0007669"/>
    <property type="project" value="UniProtKB-KW"/>
</dbReference>
<keyword evidence="6" id="KW-0233">DNA recombination</keyword>
<evidence type="ECO:0000259" key="8">
    <source>
        <dbReference type="PROSITE" id="PS51898"/>
    </source>
</evidence>
<dbReference type="InterPro" id="IPR050090">
    <property type="entry name" value="Tyrosine_recombinase_XerCD"/>
</dbReference>
<dbReference type="InterPro" id="IPR011010">
    <property type="entry name" value="DNA_brk_join_enz"/>
</dbReference>
<dbReference type="PROSITE" id="PS51898">
    <property type="entry name" value="TYR_RECOMBINASE"/>
    <property type="match status" value="1"/>
</dbReference>
<accession>A0A8S5TMM8</accession>
<dbReference type="GO" id="GO:0016787">
    <property type="term" value="F:hydrolase activity"/>
    <property type="evidence" value="ECO:0007669"/>
    <property type="project" value="UniProtKB-KW"/>
</dbReference>
<keyword evidence="7" id="KW-1160">Virus entry into host cell</keyword>
<keyword evidence="5" id="KW-0238">DNA-binding</keyword>
<sequence>MAKRENGEGSVYKRKDIKRRPWVVALPASYSLDEQGKMIKKQEILGHYASSKEAKAALAQYIEHPVTEINMTVDDLHTIWLSRPEYKNISKQSRDCYNAAWKKIPEDVKAIKMRELRTEDMQSCIDAHLEQSGTSLSYIKSSFSRLYALALERDICHKDYSKFVKLPKKKKNEIHPFNAEEVEKIKKAAENRVPYADVILILIYTGFRISELLALTPDDYIIDEQILIGGLKTEAGENRHVPVLPIIKPYIERRLNVGGQKLICKDDGTGYSSCYMRKKYYDALDAIGVRRLSPHSCRKTCATMMVENGVTPEATQMILGHEEYSTTLKYYALVSDETLQKEMSKIS</sequence>
<dbReference type="InterPro" id="IPR002104">
    <property type="entry name" value="Integrase_catalytic"/>
</dbReference>
<feature type="domain" description="Tyr recombinase" evidence="8">
    <location>
        <begin position="172"/>
        <end position="344"/>
    </location>
</feature>
<evidence type="ECO:0000256" key="1">
    <source>
        <dbReference type="ARBA" id="ARBA00008857"/>
    </source>
</evidence>
<protein>
    <recommendedName>
        <fullName evidence="2">Integrase</fullName>
    </recommendedName>
</protein>
<keyword evidence="3" id="KW-0808">Transferase</keyword>
<evidence type="ECO:0000313" key="9">
    <source>
        <dbReference type="EMBL" id="DAF64391.1"/>
    </source>
</evidence>
<comment type="similarity">
    <text evidence="1">Belongs to the 'phage' integrase family.</text>
</comment>
<keyword evidence="4" id="KW-0378">Hydrolase</keyword>
<evidence type="ECO:0000256" key="3">
    <source>
        <dbReference type="ARBA" id="ARBA00022679"/>
    </source>
</evidence>
<dbReference type="Pfam" id="PF00589">
    <property type="entry name" value="Phage_integrase"/>
    <property type="match status" value="1"/>
</dbReference>
<keyword evidence="7" id="KW-1179">Viral genome integration</keyword>
<evidence type="ECO:0000256" key="6">
    <source>
        <dbReference type="ARBA" id="ARBA00023172"/>
    </source>
</evidence>
<name>A0A8S5TMM8_9CAUD</name>
<dbReference type="InterPro" id="IPR013762">
    <property type="entry name" value="Integrase-like_cat_sf"/>
</dbReference>
<dbReference type="InterPro" id="IPR010998">
    <property type="entry name" value="Integrase_recombinase_N"/>
</dbReference>
<dbReference type="GO" id="GO:0006310">
    <property type="term" value="P:DNA recombination"/>
    <property type="evidence" value="ECO:0007669"/>
    <property type="project" value="UniProtKB-KW"/>
</dbReference>
<dbReference type="Gene3D" id="1.10.443.10">
    <property type="entry name" value="Intergrase catalytic core"/>
    <property type="match status" value="1"/>
</dbReference>
<dbReference type="PANTHER" id="PTHR30349:SF41">
    <property type="entry name" value="INTEGRASE_RECOMBINASE PROTEIN MJ0367-RELATED"/>
    <property type="match status" value="1"/>
</dbReference>
<organism evidence="9">
    <name type="scientific">Siphoviridae sp. ct9UA16</name>
    <dbReference type="NCBI Taxonomy" id="2827793"/>
    <lineage>
        <taxon>Viruses</taxon>
        <taxon>Duplodnaviria</taxon>
        <taxon>Heunggongvirae</taxon>
        <taxon>Uroviricota</taxon>
        <taxon>Caudoviricetes</taxon>
    </lineage>
</organism>
<reference evidence="9" key="1">
    <citation type="journal article" date="2021" name="Proc. Natl. Acad. Sci. U.S.A.">
        <title>A Catalog of Tens of Thousands of Viruses from Human Metagenomes Reveals Hidden Associations with Chronic Diseases.</title>
        <authorList>
            <person name="Tisza M.J."/>
            <person name="Buck C.B."/>
        </authorList>
    </citation>
    <scope>NUCLEOTIDE SEQUENCE</scope>
    <source>
        <strain evidence="9">Ct9UA16</strain>
    </source>
</reference>
<keyword evidence="7" id="KW-0229">DNA integration</keyword>